<dbReference type="SUPFAM" id="SSF55681">
    <property type="entry name" value="Class II aaRS and biotin synthetases"/>
    <property type="match status" value="1"/>
</dbReference>
<keyword evidence="2" id="KW-0436">Ligase</keyword>
<organism evidence="2 3">
    <name type="scientific">Mumia zhuanghuii</name>
    <dbReference type="NCBI Taxonomy" id="2585211"/>
    <lineage>
        <taxon>Bacteria</taxon>
        <taxon>Bacillati</taxon>
        <taxon>Actinomycetota</taxon>
        <taxon>Actinomycetes</taxon>
        <taxon>Propionibacteriales</taxon>
        <taxon>Nocardioidaceae</taxon>
        <taxon>Mumia</taxon>
    </lineage>
</organism>
<evidence type="ECO:0000313" key="2">
    <source>
        <dbReference type="EMBL" id="TNC23079.1"/>
    </source>
</evidence>
<dbReference type="AlphaFoldDB" id="A0A5C4LUX1"/>
<dbReference type="GO" id="GO:0016874">
    <property type="term" value="F:ligase activity"/>
    <property type="evidence" value="ECO:0007669"/>
    <property type="project" value="UniProtKB-KW"/>
</dbReference>
<name>A0A5C4LUX1_9ACTN</name>
<dbReference type="InterPro" id="IPR004143">
    <property type="entry name" value="BPL_LPL_catalytic"/>
</dbReference>
<accession>A0A5C4LUX1</accession>
<dbReference type="InterPro" id="IPR045864">
    <property type="entry name" value="aa-tRNA-synth_II/BPL/LPL"/>
</dbReference>
<comment type="caution">
    <text evidence="2">The sequence shown here is derived from an EMBL/GenBank/DDBJ whole genome shotgun (WGS) entry which is preliminary data.</text>
</comment>
<dbReference type="Proteomes" id="UP000306740">
    <property type="component" value="Unassembled WGS sequence"/>
</dbReference>
<sequence length="259" mass="27541">MRFILDPRPVDSHPVTDVAVAHALLRQASDGEVGPTVRISVPGAPTAAFGRSDVRRAGFTSAAEASRALGFAPIVRGAGGRVAVYTDKTLVIDHVSPDPDPGAGMRDRFRDYGVLLTGVLQELGVDARLGAVPGEYCPGDYSINARGVAKLVGTAQRIVRGAWLFSAVVVLGDGPALRAAMPIIHNRLELPLRRRSIGSVFEEAPGLDVDTVASTLLRAYDRMTEVEVSPLEDATLARARTLRADHQPVRPEVGARRSA</sequence>
<dbReference type="Pfam" id="PF21948">
    <property type="entry name" value="LplA-B_cat"/>
    <property type="match status" value="1"/>
</dbReference>
<dbReference type="OrthoDB" id="5243608at2"/>
<dbReference type="EMBL" id="VDFR01000272">
    <property type="protein sequence ID" value="TNC23079.1"/>
    <property type="molecule type" value="Genomic_DNA"/>
</dbReference>
<proteinExistence type="predicted"/>
<reference evidence="2 3" key="1">
    <citation type="submission" date="2019-05" db="EMBL/GenBank/DDBJ databases">
        <title>Mumia sp. nov., isolated from the intestinal contents of plateau pika (Ochotona curzoniae) in the Qinghai-Tibet plateau of China.</title>
        <authorList>
            <person name="Tian Z."/>
        </authorList>
    </citation>
    <scope>NUCLEOTIDE SEQUENCE [LARGE SCALE GENOMIC DNA]</scope>
    <source>
        <strain evidence="3">527</strain>
    </source>
</reference>
<evidence type="ECO:0000259" key="1">
    <source>
        <dbReference type="PROSITE" id="PS51733"/>
    </source>
</evidence>
<dbReference type="PROSITE" id="PS51733">
    <property type="entry name" value="BPL_LPL_CATALYTIC"/>
    <property type="match status" value="1"/>
</dbReference>
<dbReference type="RefSeq" id="WP_139107464.1">
    <property type="nucleotide sequence ID" value="NZ_VDFR01000272.1"/>
</dbReference>
<evidence type="ECO:0000313" key="3">
    <source>
        <dbReference type="Proteomes" id="UP000306740"/>
    </source>
</evidence>
<gene>
    <name evidence="2" type="ORF">FHE65_35620</name>
</gene>
<dbReference type="Gene3D" id="3.30.930.10">
    <property type="entry name" value="Bira Bifunctional Protein, Domain 2"/>
    <property type="match status" value="1"/>
</dbReference>
<feature type="domain" description="BPL/LPL catalytic" evidence="1">
    <location>
        <begin position="31"/>
        <end position="228"/>
    </location>
</feature>
<protein>
    <submittedName>
        <fullName evidence="2">Lipoate--protein ligase family protein</fullName>
    </submittedName>
</protein>